<dbReference type="InterPro" id="IPR000601">
    <property type="entry name" value="PKD_dom"/>
</dbReference>
<dbReference type="Pfam" id="PF13585">
    <property type="entry name" value="CHU_C"/>
    <property type="match status" value="1"/>
</dbReference>
<dbReference type="InterPro" id="IPR013783">
    <property type="entry name" value="Ig-like_fold"/>
</dbReference>
<dbReference type="InterPro" id="IPR052918">
    <property type="entry name" value="Motility_Chemotaxis_Reg"/>
</dbReference>
<dbReference type="EMBL" id="BAABDH010000015">
    <property type="protein sequence ID" value="GAA3923662.1"/>
    <property type="molecule type" value="Genomic_DNA"/>
</dbReference>
<dbReference type="InterPro" id="IPR035986">
    <property type="entry name" value="PKD_dom_sf"/>
</dbReference>
<dbReference type="InterPro" id="IPR022409">
    <property type="entry name" value="PKD/Chitinase_dom"/>
</dbReference>
<dbReference type="CDD" id="cd00146">
    <property type="entry name" value="PKD"/>
    <property type="match status" value="1"/>
</dbReference>
<sequence>MLLSTIRYYLLLPLLLAALRPAAAPRPSETPAASLEFVENKGQWDARVRYAAALPAGRLFVTPAGFTYSFISPAALRAHHDHSPGATDKLPAHAYSVTFEGGSATPAISAEQPTTEQRNYFRGNDPARWASHVRGFRQLRYSEVYPGIGVHLYENATQQLEYDFTVQPGARPDQIRLRYAGAEKVLLKDGNLLISTSVGLVTEQAPRAWQQRGNQRVPVACAFELNGTTVSFRLGRYNHRQPLLIDPTVIFSSFTGSSGDNWGFTATYDPQGNMYSGGVALEPGFPVSVGAFDLSYNGNVDIAIIKYNTAVTGSAARLYATYVGGSSADCPHSLVVNSQGELVILGSTGSANYPVTSTAYDRTFNGGIGFEPLGGIDYPVGSDLVITKLKADGSALVASTFLGGTGNDGLRQGTTPQTGGGLVQNYGDQFRGDVITDGSGNIYLASSSSSNDFPVPNGFQTVHKAGNDAVVCKLSADLRTLIWSTLLGSNGHDAAYSIQLDAARTVYVCGGTQGTDFPTTAGSFRPNTNGGTDGFVAHLSATGNTLLQSSYIGTSALDQAYFLQLDAASNVYLLGQTDGTYPVTLGLYNTPNARQFIQKLTPTLAAGVYSTTFGVGAAGGFGPHISPTAFLVDDCERIYVCGWGGVVNYDKQSIASFPVTNNAIQRTSDGSDFYLAQFTPGMQGLEYASFFGENGGRGEHVDGGTSRFDKRGIVYQAVCAGCGSSSAFPILAGVNTYSTQNNSSNCNNAAFKMDFGKALADPGPNRYVCVSATPVVLGGTPAGGTWAGPGVSVRAGGGFQFTPSPALLGANILTYTVPVAGTCLSSRPLRMTVTPNVPASFAPLPSLCLDGAAITLAASPPGGTFSGPGVSGNRFNPATTGAGTFTLLYTLNDTVSCTSAAQSVIVKKLPDITAGPDTTLCSDQFQPFQLQGAKPGGGIWSGPGVTAAGLFTPPNTNNKGAILTLRYAVTENGCTNSDLRQVVLAPTPTANAPLNVPECQSAREYAGLAPFTCTFEAVLAGGTYLWTFGDGATSTEAGPTHVFTEPGNYQVRLTARYANCLVVTSFLPVSVGEVFVPNIITPNGDSLNEAFRPRFSCLPARLQIFNRWGTKLYETASYRNNWRGENLPDGIYYYFLVDTEGRKAKGWVEVKREL</sequence>
<dbReference type="RefSeq" id="WP_345110239.1">
    <property type="nucleotide sequence ID" value="NZ_BAABDH010000015.1"/>
</dbReference>
<name>A0ABP7MID1_9BACT</name>
<reference evidence="4" key="1">
    <citation type="journal article" date="2019" name="Int. J. Syst. Evol. Microbiol.">
        <title>The Global Catalogue of Microorganisms (GCM) 10K type strain sequencing project: providing services to taxonomists for standard genome sequencing and annotation.</title>
        <authorList>
            <consortium name="The Broad Institute Genomics Platform"/>
            <consortium name="The Broad Institute Genome Sequencing Center for Infectious Disease"/>
            <person name="Wu L."/>
            <person name="Ma J."/>
        </authorList>
    </citation>
    <scope>NUCLEOTIDE SEQUENCE [LARGE SCALE GENOMIC DNA]</scope>
    <source>
        <strain evidence="4">JCM 17214</strain>
    </source>
</reference>
<feature type="signal peptide" evidence="1">
    <location>
        <begin position="1"/>
        <end position="23"/>
    </location>
</feature>
<evidence type="ECO:0000313" key="4">
    <source>
        <dbReference type="Proteomes" id="UP001499909"/>
    </source>
</evidence>
<gene>
    <name evidence="3" type="ORF">GCM10022406_07330</name>
</gene>
<proteinExistence type="predicted"/>
<dbReference type="PANTHER" id="PTHR35580">
    <property type="entry name" value="CELL SURFACE GLYCOPROTEIN (S-LAYER PROTEIN)-LIKE PROTEIN"/>
    <property type="match status" value="1"/>
</dbReference>
<evidence type="ECO:0000256" key="1">
    <source>
        <dbReference type="SAM" id="SignalP"/>
    </source>
</evidence>
<feature type="domain" description="PKD" evidence="2">
    <location>
        <begin position="1023"/>
        <end position="1055"/>
    </location>
</feature>
<evidence type="ECO:0000259" key="2">
    <source>
        <dbReference type="PROSITE" id="PS50093"/>
    </source>
</evidence>
<dbReference type="SUPFAM" id="SSF49299">
    <property type="entry name" value="PKD domain"/>
    <property type="match status" value="1"/>
</dbReference>
<dbReference type="SMART" id="SM00089">
    <property type="entry name" value="PKD"/>
    <property type="match status" value="1"/>
</dbReference>
<dbReference type="PROSITE" id="PS50093">
    <property type="entry name" value="PKD"/>
    <property type="match status" value="1"/>
</dbReference>
<dbReference type="Proteomes" id="UP001499909">
    <property type="component" value="Unassembled WGS sequence"/>
</dbReference>
<dbReference type="PANTHER" id="PTHR35580:SF1">
    <property type="entry name" value="PHYTASE-LIKE DOMAIN-CONTAINING PROTEIN"/>
    <property type="match status" value="1"/>
</dbReference>
<dbReference type="Pfam" id="PF18911">
    <property type="entry name" value="PKD_4"/>
    <property type="match status" value="1"/>
</dbReference>
<dbReference type="Gene3D" id="2.60.40.10">
    <property type="entry name" value="Immunoglobulins"/>
    <property type="match status" value="1"/>
</dbReference>
<feature type="chain" id="PRO_5045672743" description="PKD domain-containing protein" evidence="1">
    <location>
        <begin position="24"/>
        <end position="1154"/>
    </location>
</feature>
<keyword evidence="1" id="KW-0732">Signal</keyword>
<accession>A0ABP7MID1</accession>
<keyword evidence="4" id="KW-1185">Reference proteome</keyword>
<comment type="caution">
    <text evidence="3">The sequence shown here is derived from an EMBL/GenBank/DDBJ whole genome shotgun (WGS) entry which is preliminary data.</text>
</comment>
<evidence type="ECO:0000313" key="3">
    <source>
        <dbReference type="EMBL" id="GAA3923662.1"/>
    </source>
</evidence>
<organism evidence="3 4">
    <name type="scientific">Hymenobacter algoricola</name>
    <dbReference type="NCBI Taxonomy" id="486267"/>
    <lineage>
        <taxon>Bacteria</taxon>
        <taxon>Pseudomonadati</taxon>
        <taxon>Bacteroidota</taxon>
        <taxon>Cytophagia</taxon>
        <taxon>Cytophagales</taxon>
        <taxon>Hymenobacteraceae</taxon>
        <taxon>Hymenobacter</taxon>
    </lineage>
</organism>
<dbReference type="InterPro" id="IPR057708">
    <property type="entry name" value="DUF7948"/>
</dbReference>
<dbReference type="Pfam" id="PF25778">
    <property type="entry name" value="DUF7948"/>
    <property type="match status" value="1"/>
</dbReference>
<protein>
    <recommendedName>
        <fullName evidence="2">PKD domain-containing protein</fullName>
    </recommendedName>
</protein>